<comment type="cofactor">
    <cofactor evidence="1">
        <name>Mg(2+)</name>
        <dbReference type="ChEBI" id="CHEBI:18420"/>
    </cofactor>
</comment>
<feature type="domain" description="S1 motif" evidence="6">
    <location>
        <begin position="38"/>
        <end position="109"/>
    </location>
</feature>
<dbReference type="InterPro" id="IPR012340">
    <property type="entry name" value="NA-bd_OB-fold"/>
</dbReference>
<dbReference type="InterPro" id="IPR004659">
    <property type="entry name" value="RNase_E/G"/>
</dbReference>
<evidence type="ECO:0000256" key="1">
    <source>
        <dbReference type="ARBA" id="ARBA00001946"/>
    </source>
</evidence>
<evidence type="ECO:0000259" key="6">
    <source>
        <dbReference type="PROSITE" id="PS50126"/>
    </source>
</evidence>
<accession>A0ABZ2N3M9</accession>
<evidence type="ECO:0000313" key="8">
    <source>
        <dbReference type="Proteomes" id="UP001387364"/>
    </source>
</evidence>
<dbReference type="PANTHER" id="PTHR30001">
    <property type="entry name" value="RIBONUCLEASE"/>
    <property type="match status" value="1"/>
</dbReference>
<dbReference type="NCBIfam" id="TIGR00757">
    <property type="entry name" value="RNaseEG"/>
    <property type="match status" value="1"/>
</dbReference>
<dbReference type="InterPro" id="IPR003029">
    <property type="entry name" value="S1_domain"/>
</dbReference>
<sequence>MNTLIVSVKGREKRLAVVQNGRAEQFHIFQPAEQSYVGFLYYGIISKVEKGMNACFVNIGLEQNGYLHRDQIPGHQSRPIGQLVHQGQKIIVQVIKDGTETKGPRLSAIIEWPGEKLVYLPEGGYTALSKKVDHPQKRQRVADWAKSWKREEEGLILRTAAFDATEEALSSEGERLRSEHEQLVKTATMRKGPCVLQEKPLLIEELFARMQSLQTGEIISDCADFLSSLKKDPRYHENDWRGNYHSADEDVFSANGMDNELEKALKRVVWLPSGGFLVIERTEAMTVIDVNTGKFTGKSSQSQTVLLTNKEAAIEVARQLRLRDISGIIIIDFIDMFHDKDRLTIEKLLKQEVKKDPKSVSIREFTSLGLMQMTRKKTKPSILETVTTSCLTCQGTGRVKSAETVAFELERKLFEYARDEQEAILVEVTQEVKEAFVGGQQQFHHQLEDLLHKKIIYRLTDHPKPIGKVIRAGKEAELSDNGPSKKR</sequence>
<gene>
    <name evidence="7" type="ORF">WDJ61_13065</name>
</gene>
<dbReference type="PROSITE" id="PS50126">
    <property type="entry name" value="S1"/>
    <property type="match status" value="1"/>
</dbReference>
<dbReference type="Gene3D" id="2.40.50.140">
    <property type="entry name" value="Nucleic acid-binding proteins"/>
    <property type="match status" value="1"/>
</dbReference>
<dbReference type="SUPFAM" id="SSF50249">
    <property type="entry name" value="Nucleic acid-binding proteins"/>
    <property type="match status" value="1"/>
</dbReference>
<organism evidence="7 8">
    <name type="scientific">Bacillus kandeliae</name>
    <dbReference type="NCBI Taxonomy" id="3129297"/>
    <lineage>
        <taxon>Bacteria</taxon>
        <taxon>Bacillati</taxon>
        <taxon>Bacillota</taxon>
        <taxon>Bacilli</taxon>
        <taxon>Bacillales</taxon>
        <taxon>Bacillaceae</taxon>
        <taxon>Bacillus</taxon>
    </lineage>
</organism>
<dbReference type="SMART" id="SM00316">
    <property type="entry name" value="S1"/>
    <property type="match status" value="1"/>
</dbReference>
<dbReference type="Proteomes" id="UP001387364">
    <property type="component" value="Chromosome"/>
</dbReference>
<evidence type="ECO:0000256" key="2">
    <source>
        <dbReference type="ARBA" id="ARBA00022723"/>
    </source>
</evidence>
<dbReference type="RefSeq" id="WP_338750415.1">
    <property type="nucleotide sequence ID" value="NZ_CP147404.1"/>
</dbReference>
<name>A0ABZ2N3M9_9BACI</name>
<dbReference type="Gene3D" id="3.40.1260.20">
    <property type="entry name" value="Ribonuclease E, catalytic domain"/>
    <property type="match status" value="1"/>
</dbReference>
<evidence type="ECO:0000256" key="4">
    <source>
        <dbReference type="ARBA" id="ARBA00022842"/>
    </source>
</evidence>
<evidence type="ECO:0000313" key="7">
    <source>
        <dbReference type="EMBL" id="WXB92179.1"/>
    </source>
</evidence>
<dbReference type="Pfam" id="PF10150">
    <property type="entry name" value="RNase_E_G"/>
    <property type="match status" value="1"/>
</dbReference>
<evidence type="ECO:0000256" key="3">
    <source>
        <dbReference type="ARBA" id="ARBA00022801"/>
    </source>
</evidence>
<keyword evidence="8" id="KW-1185">Reference proteome</keyword>
<proteinExistence type="predicted"/>
<keyword evidence="2" id="KW-0479">Metal-binding</keyword>
<dbReference type="CDD" id="cd04453">
    <property type="entry name" value="S1_RNase_E"/>
    <property type="match status" value="1"/>
</dbReference>
<keyword evidence="3" id="KW-0378">Hydrolase</keyword>
<dbReference type="PANTHER" id="PTHR30001:SF0">
    <property type="entry name" value="RIBONUCLEASE G"/>
    <property type="match status" value="1"/>
</dbReference>
<dbReference type="EMBL" id="CP147404">
    <property type="protein sequence ID" value="WXB92179.1"/>
    <property type="molecule type" value="Genomic_DNA"/>
</dbReference>
<evidence type="ECO:0000256" key="5">
    <source>
        <dbReference type="ARBA" id="ARBA00022884"/>
    </source>
</evidence>
<keyword evidence="4" id="KW-0460">Magnesium</keyword>
<reference evidence="7 8" key="1">
    <citation type="submission" date="2024-02" db="EMBL/GenBank/DDBJ databases">
        <title>Seven novel Bacillus-like species.</title>
        <authorList>
            <person name="Liu G."/>
        </authorList>
    </citation>
    <scope>NUCLEOTIDE SEQUENCE [LARGE SCALE GENOMIC DNA]</scope>
    <source>
        <strain evidence="7 8">FJAT-52991</strain>
    </source>
</reference>
<keyword evidence="5" id="KW-0694">RNA-binding</keyword>
<protein>
    <submittedName>
        <fullName evidence="7">Rne/Rng family ribonuclease</fullName>
    </submittedName>
</protein>
<dbReference type="InterPro" id="IPR019307">
    <property type="entry name" value="RNA-bd_AU-1/RNase_E/G"/>
</dbReference>